<feature type="non-terminal residue" evidence="2">
    <location>
        <position position="161"/>
    </location>
</feature>
<evidence type="ECO:0000256" key="1">
    <source>
        <dbReference type="SAM" id="Phobius"/>
    </source>
</evidence>
<feature type="transmembrane region" description="Helical" evidence="1">
    <location>
        <begin position="25"/>
        <end position="51"/>
    </location>
</feature>
<gene>
    <name evidence="2" type="ORF">K1W68_14660</name>
</gene>
<feature type="transmembrane region" description="Helical" evidence="1">
    <location>
        <begin position="72"/>
        <end position="93"/>
    </location>
</feature>
<protein>
    <submittedName>
        <fullName evidence="2">Lysylphosphatidylglycerol synthetase family protein</fullName>
    </submittedName>
</protein>
<feature type="transmembrane region" description="Helical" evidence="1">
    <location>
        <begin position="113"/>
        <end position="135"/>
    </location>
</feature>
<dbReference type="AlphaFoldDB" id="A0AAW5ETQ6"/>
<keyword evidence="1" id="KW-1133">Transmembrane helix</keyword>
<keyword evidence="1" id="KW-0472">Membrane</keyword>
<organism evidence="2 3">
    <name type="scientific">Novacetimonas hansenii</name>
    <name type="common">Komagataeibacter hansenii</name>
    <dbReference type="NCBI Taxonomy" id="436"/>
    <lineage>
        <taxon>Bacteria</taxon>
        <taxon>Pseudomonadati</taxon>
        <taxon>Pseudomonadota</taxon>
        <taxon>Alphaproteobacteria</taxon>
        <taxon>Acetobacterales</taxon>
        <taxon>Acetobacteraceae</taxon>
        <taxon>Novacetimonas</taxon>
    </lineage>
</organism>
<proteinExistence type="predicted"/>
<comment type="caution">
    <text evidence="2">The sequence shown here is derived from an EMBL/GenBank/DDBJ whole genome shotgun (WGS) entry which is preliminary data.</text>
</comment>
<dbReference type="RefSeq" id="WP_281432766.1">
    <property type="nucleotide sequence ID" value="NZ_JAIBCX010000062.1"/>
</dbReference>
<reference evidence="2" key="2">
    <citation type="submission" date="2022-03" db="EMBL/GenBank/DDBJ databases">
        <authorList>
            <person name="Ryngajllo M."/>
            <person name="Jacek P."/>
            <person name="Kubiak K."/>
        </authorList>
    </citation>
    <scope>NUCLEOTIDE SEQUENCE</scope>
    <source>
        <strain evidence="2">SI1</strain>
    </source>
</reference>
<keyword evidence="1" id="KW-0812">Transmembrane</keyword>
<sequence length="161" mass="17583">MGLVLMVAAIIVVQREMRHLHWADIRHALVGIPAATLWAGAGMTVLSYVVLSFYDWLAVRQIGRTMPFRRTAFAAFCSYVLSHNLGFSAISGAAVRFRLYGNWGLRPLEVAQIIAFCSATYLLGAAVLIGGVLLWEPEMVPVVGAHVPHLLLEAVGLLLWG</sequence>
<accession>A0AAW5ETQ6</accession>
<reference evidence="2" key="1">
    <citation type="journal article" date="2021" name="Polymers (Basel)">
        <title>Highly Stretchable Bacterial Cellulose Produced by Komagataeibacter hansenii SI1.</title>
        <authorList>
            <person name="Cielecka I."/>
            <person name="Ryngajllo M."/>
            <person name="Maniukiewicz W."/>
            <person name="Bielecki S."/>
        </authorList>
    </citation>
    <scope>NUCLEOTIDE SEQUENCE</scope>
    <source>
        <strain evidence="2">SI1</strain>
    </source>
</reference>
<dbReference type="Proteomes" id="UP001202887">
    <property type="component" value="Unassembled WGS sequence"/>
</dbReference>
<name>A0AAW5ETQ6_NOVHA</name>
<dbReference type="EMBL" id="JAIBCX010000062">
    <property type="protein sequence ID" value="MCJ8355217.1"/>
    <property type="molecule type" value="Genomic_DNA"/>
</dbReference>
<evidence type="ECO:0000313" key="2">
    <source>
        <dbReference type="EMBL" id="MCJ8355217.1"/>
    </source>
</evidence>
<evidence type="ECO:0000313" key="3">
    <source>
        <dbReference type="Proteomes" id="UP001202887"/>
    </source>
</evidence>